<evidence type="ECO:0000256" key="2">
    <source>
        <dbReference type="ARBA" id="ARBA00023315"/>
    </source>
</evidence>
<keyword evidence="2" id="KW-0012">Acyltransferase</keyword>
<keyword evidence="5" id="KW-1185">Reference proteome</keyword>
<dbReference type="PROSITE" id="PS51186">
    <property type="entry name" value="GNAT"/>
    <property type="match status" value="1"/>
</dbReference>
<gene>
    <name evidence="4" type="ORF">CC117_05710</name>
</gene>
<evidence type="ECO:0000313" key="5">
    <source>
        <dbReference type="Proteomes" id="UP000179627"/>
    </source>
</evidence>
<name>A0A1S1QDH1_9ACTN</name>
<dbReference type="PANTHER" id="PTHR43877">
    <property type="entry name" value="AMINOALKYLPHOSPHONATE N-ACETYLTRANSFERASE-RELATED-RELATED"/>
    <property type="match status" value="1"/>
</dbReference>
<reference evidence="5" key="1">
    <citation type="submission" date="2016-07" db="EMBL/GenBank/DDBJ databases">
        <title>Sequence Frankia sp. strain CcI1.17.</title>
        <authorList>
            <person name="Ghodhbane-Gtari F."/>
            <person name="Swanson E."/>
            <person name="Gueddou A."/>
            <person name="Morris K."/>
            <person name="Hezbri K."/>
            <person name="Ktari A."/>
            <person name="Nouioui I."/>
            <person name="Abebe-Akele F."/>
            <person name="Simpson S."/>
            <person name="Thomas K."/>
            <person name="Gtari M."/>
            <person name="Tisa L.S."/>
            <person name="Hurst S."/>
        </authorList>
    </citation>
    <scope>NUCLEOTIDE SEQUENCE [LARGE SCALE GENOMIC DNA]</scope>
    <source>
        <strain evidence="5">Cc1.17</strain>
    </source>
</reference>
<protein>
    <submittedName>
        <fullName evidence="4">GNAT family N-acetyltransferase</fullName>
    </submittedName>
</protein>
<dbReference type="Gene3D" id="3.40.630.30">
    <property type="match status" value="1"/>
</dbReference>
<evidence type="ECO:0000256" key="1">
    <source>
        <dbReference type="ARBA" id="ARBA00022679"/>
    </source>
</evidence>
<proteinExistence type="predicted"/>
<dbReference type="Pfam" id="PF00583">
    <property type="entry name" value="Acetyltransf_1"/>
    <property type="match status" value="1"/>
</dbReference>
<dbReference type="OrthoDB" id="9803233at2"/>
<evidence type="ECO:0000259" key="3">
    <source>
        <dbReference type="PROSITE" id="PS51186"/>
    </source>
</evidence>
<dbReference type="Proteomes" id="UP000179627">
    <property type="component" value="Unassembled WGS sequence"/>
</dbReference>
<dbReference type="AlphaFoldDB" id="A0A1S1QDH1"/>
<dbReference type="RefSeq" id="WP_071088120.1">
    <property type="nucleotide sequence ID" value="NZ_MBLM01000141.1"/>
</dbReference>
<evidence type="ECO:0000313" key="4">
    <source>
        <dbReference type="EMBL" id="OHV32020.1"/>
    </source>
</evidence>
<accession>A0A1S1QDH1</accession>
<dbReference type="InterPro" id="IPR016181">
    <property type="entry name" value="Acyl_CoA_acyltransferase"/>
</dbReference>
<comment type="caution">
    <text evidence="4">The sequence shown here is derived from an EMBL/GenBank/DDBJ whole genome shotgun (WGS) entry which is preliminary data.</text>
</comment>
<dbReference type="InterPro" id="IPR000182">
    <property type="entry name" value="GNAT_dom"/>
</dbReference>
<feature type="domain" description="N-acetyltransferase" evidence="3">
    <location>
        <begin position="7"/>
        <end position="149"/>
    </location>
</feature>
<dbReference type="EMBL" id="MBLM01000141">
    <property type="protein sequence ID" value="OHV32020.1"/>
    <property type="molecule type" value="Genomic_DNA"/>
</dbReference>
<sequence length="151" mass="17110">MTRSHDLRVRPALSSDREFFFEVRRAALRAYVEQTSGWDDAEQRITADKEFADLPFALVEESGRPVGYACVIHQSEYDFVEEIALLPEAQGRGIGTNLLRGILRAAQRRGVPVRLSVFVNNPAQALYTRLGFEVVRIEDPRMSMQWTPGNA</sequence>
<keyword evidence="1 4" id="KW-0808">Transferase</keyword>
<dbReference type="PANTHER" id="PTHR43877:SF2">
    <property type="entry name" value="AMINOALKYLPHOSPHONATE N-ACETYLTRANSFERASE-RELATED"/>
    <property type="match status" value="1"/>
</dbReference>
<organism evidence="4 5">
    <name type="scientific">Parafrankia colletiae</name>
    <dbReference type="NCBI Taxonomy" id="573497"/>
    <lineage>
        <taxon>Bacteria</taxon>
        <taxon>Bacillati</taxon>
        <taxon>Actinomycetota</taxon>
        <taxon>Actinomycetes</taxon>
        <taxon>Frankiales</taxon>
        <taxon>Frankiaceae</taxon>
        <taxon>Parafrankia</taxon>
    </lineage>
</organism>
<dbReference type="CDD" id="cd04301">
    <property type="entry name" value="NAT_SF"/>
    <property type="match status" value="1"/>
</dbReference>
<dbReference type="SUPFAM" id="SSF55729">
    <property type="entry name" value="Acyl-CoA N-acyltransferases (Nat)"/>
    <property type="match status" value="1"/>
</dbReference>
<dbReference type="GO" id="GO:0016747">
    <property type="term" value="F:acyltransferase activity, transferring groups other than amino-acyl groups"/>
    <property type="evidence" value="ECO:0007669"/>
    <property type="project" value="InterPro"/>
</dbReference>
<dbReference type="InterPro" id="IPR050832">
    <property type="entry name" value="Bact_Acetyltransf"/>
</dbReference>